<feature type="non-terminal residue" evidence="1">
    <location>
        <position position="186"/>
    </location>
</feature>
<protein>
    <submittedName>
        <fullName evidence="1">2817_t:CDS:1</fullName>
    </submittedName>
</protein>
<dbReference type="Proteomes" id="UP000789366">
    <property type="component" value="Unassembled WGS sequence"/>
</dbReference>
<comment type="caution">
    <text evidence="1">The sequence shown here is derived from an EMBL/GenBank/DDBJ whole genome shotgun (WGS) entry which is preliminary data.</text>
</comment>
<accession>A0ACA9R754</accession>
<feature type="non-terminal residue" evidence="1">
    <location>
        <position position="1"/>
    </location>
</feature>
<keyword evidence="2" id="KW-1185">Reference proteome</keyword>
<proteinExistence type="predicted"/>
<organism evidence="1 2">
    <name type="scientific">Cetraspora pellucida</name>
    <dbReference type="NCBI Taxonomy" id="1433469"/>
    <lineage>
        <taxon>Eukaryota</taxon>
        <taxon>Fungi</taxon>
        <taxon>Fungi incertae sedis</taxon>
        <taxon>Mucoromycota</taxon>
        <taxon>Glomeromycotina</taxon>
        <taxon>Glomeromycetes</taxon>
        <taxon>Diversisporales</taxon>
        <taxon>Gigasporaceae</taxon>
        <taxon>Cetraspora</taxon>
    </lineage>
</organism>
<name>A0ACA9R754_9GLOM</name>
<evidence type="ECO:0000313" key="1">
    <source>
        <dbReference type="EMBL" id="CAG8780051.1"/>
    </source>
</evidence>
<dbReference type="EMBL" id="CAJVPW010059825">
    <property type="protein sequence ID" value="CAG8780051.1"/>
    <property type="molecule type" value="Genomic_DNA"/>
</dbReference>
<gene>
    <name evidence="1" type="ORF">SPELUC_LOCUS16347</name>
</gene>
<evidence type="ECO:0000313" key="2">
    <source>
        <dbReference type="Proteomes" id="UP000789366"/>
    </source>
</evidence>
<reference evidence="1" key="1">
    <citation type="submission" date="2021-06" db="EMBL/GenBank/DDBJ databases">
        <authorList>
            <person name="Kallberg Y."/>
            <person name="Tangrot J."/>
            <person name="Rosling A."/>
        </authorList>
    </citation>
    <scope>NUCLEOTIDE SEQUENCE</scope>
    <source>
        <strain evidence="1">28 12/20/2015</strain>
    </source>
</reference>
<sequence>FITFLALNTIYLLANEDFVKFFQVGEHSVILLADGSRIEARPEKKKGNHTAEYLIKELEDVLKTILNEIGRKNETNVLKDKRITKVFKTVNKANKKQAVIEIQTANGSKQLSLKEYEATIIIIILITKKSNSYDLNSAHLGDSVVYCINENNINEQITAEHDTNNDDEMHKLLNIGEEEILVCEDH</sequence>